<name>A0A0N1IMG5_LEPSE</name>
<evidence type="ECO:0000256" key="10">
    <source>
        <dbReference type="SAM" id="MobiDB-lite"/>
    </source>
</evidence>
<evidence type="ECO:0000256" key="7">
    <source>
        <dbReference type="ARBA" id="ARBA00047899"/>
    </source>
</evidence>
<dbReference type="PANTHER" id="PTHR24346:SF77">
    <property type="entry name" value="SERINE THREONINE PROTEIN KINASE"/>
    <property type="match status" value="1"/>
</dbReference>
<dbReference type="GO" id="GO:0035556">
    <property type="term" value="P:intracellular signal transduction"/>
    <property type="evidence" value="ECO:0007669"/>
    <property type="project" value="TreeGrafter"/>
</dbReference>
<feature type="region of interest" description="Disordered" evidence="10">
    <location>
        <begin position="1007"/>
        <end position="1028"/>
    </location>
</feature>
<dbReference type="PANTHER" id="PTHR24346">
    <property type="entry name" value="MAP/MICROTUBULE AFFINITY-REGULATING KINASE"/>
    <property type="match status" value="1"/>
</dbReference>
<dbReference type="GO" id="GO:0005737">
    <property type="term" value="C:cytoplasm"/>
    <property type="evidence" value="ECO:0007669"/>
    <property type="project" value="TreeGrafter"/>
</dbReference>
<dbReference type="SMART" id="SM00220">
    <property type="entry name" value="S_TKc"/>
    <property type="match status" value="1"/>
</dbReference>
<dbReference type="InterPro" id="IPR001245">
    <property type="entry name" value="Ser-Thr/Tyr_kinase_cat_dom"/>
</dbReference>
<evidence type="ECO:0000256" key="4">
    <source>
        <dbReference type="ARBA" id="ARBA00022741"/>
    </source>
</evidence>
<feature type="domain" description="Protein kinase" evidence="11">
    <location>
        <begin position="229"/>
        <end position="596"/>
    </location>
</feature>
<keyword evidence="5" id="KW-0418">Kinase</keyword>
<dbReference type="PROSITE" id="PS00108">
    <property type="entry name" value="PROTEIN_KINASE_ST"/>
    <property type="match status" value="1"/>
</dbReference>
<keyword evidence="6 9" id="KW-0067">ATP-binding</keyword>
<keyword evidence="4 9" id="KW-0547">Nucleotide-binding</keyword>
<dbReference type="InterPro" id="IPR011009">
    <property type="entry name" value="Kinase-like_dom_sf"/>
</dbReference>
<evidence type="ECO:0000256" key="9">
    <source>
        <dbReference type="PROSITE-ProRule" id="PRU10141"/>
    </source>
</evidence>
<dbReference type="FunFam" id="3.30.200.20:FF:000206">
    <property type="entry name" value="Serine/threonine-protein kinase Ssp1"/>
    <property type="match status" value="1"/>
</dbReference>
<evidence type="ECO:0000256" key="8">
    <source>
        <dbReference type="ARBA" id="ARBA00048679"/>
    </source>
</evidence>
<dbReference type="Gene3D" id="1.10.510.10">
    <property type="entry name" value="Transferase(Phosphotransferase) domain 1"/>
    <property type="match status" value="1"/>
</dbReference>
<evidence type="ECO:0000256" key="1">
    <source>
        <dbReference type="ARBA" id="ARBA00012513"/>
    </source>
</evidence>
<dbReference type="CDD" id="cd14008">
    <property type="entry name" value="STKc_LKB1_CaMKK"/>
    <property type="match status" value="1"/>
</dbReference>
<feature type="binding site" evidence="9">
    <location>
        <position position="258"/>
    </location>
    <ligand>
        <name>ATP</name>
        <dbReference type="ChEBI" id="CHEBI:30616"/>
    </ligand>
</feature>
<comment type="caution">
    <text evidence="12">The sequence shown here is derived from an EMBL/GenBank/DDBJ whole genome shotgun (WGS) entry which is preliminary data.</text>
</comment>
<feature type="compositionally biased region" description="Polar residues" evidence="10">
    <location>
        <begin position="1017"/>
        <end position="1028"/>
    </location>
</feature>
<dbReference type="EMBL" id="LJSK01000008">
    <property type="protein sequence ID" value="KPI90282.1"/>
    <property type="molecule type" value="Genomic_DNA"/>
</dbReference>
<accession>A0A0N1IMG5</accession>
<dbReference type="Pfam" id="PF07714">
    <property type="entry name" value="PK_Tyr_Ser-Thr"/>
    <property type="match status" value="1"/>
</dbReference>
<evidence type="ECO:0000259" key="11">
    <source>
        <dbReference type="PROSITE" id="PS50011"/>
    </source>
</evidence>
<keyword evidence="3" id="KW-0808">Transferase</keyword>
<dbReference type="InterPro" id="IPR000719">
    <property type="entry name" value="Prot_kinase_dom"/>
</dbReference>
<evidence type="ECO:0000256" key="6">
    <source>
        <dbReference type="ARBA" id="ARBA00022840"/>
    </source>
</evidence>
<dbReference type="InterPro" id="IPR017441">
    <property type="entry name" value="Protein_kinase_ATP_BS"/>
</dbReference>
<evidence type="ECO:0000256" key="5">
    <source>
        <dbReference type="ARBA" id="ARBA00022777"/>
    </source>
</evidence>
<protein>
    <recommendedName>
        <fullName evidence="1">non-specific serine/threonine protein kinase</fullName>
        <ecNumber evidence="1">2.7.11.1</ecNumber>
    </recommendedName>
</protein>
<dbReference type="PROSITE" id="PS50011">
    <property type="entry name" value="PROTEIN_KINASE_DOM"/>
    <property type="match status" value="1"/>
</dbReference>
<dbReference type="InterPro" id="IPR008271">
    <property type="entry name" value="Ser/Thr_kinase_AS"/>
</dbReference>
<reference evidence="12 13" key="1">
    <citation type="journal article" date="2015" name="PLoS Pathog.">
        <title>Leptomonas seymouri: Adaptations to the Dixenous Life Cycle Analyzed by Genome Sequencing, Transcriptome Profiling and Co-infection with Leishmania donovani.</title>
        <authorList>
            <person name="Kraeva N."/>
            <person name="Butenko A."/>
            <person name="Hlavacova J."/>
            <person name="Kostygov A."/>
            <person name="Myskova J."/>
            <person name="Grybchuk D."/>
            <person name="Lestinova T."/>
            <person name="Votypka J."/>
            <person name="Volf P."/>
            <person name="Opperdoes F."/>
            <person name="Flegontov P."/>
            <person name="Lukes J."/>
            <person name="Yurchenko V."/>
        </authorList>
    </citation>
    <scope>NUCLEOTIDE SEQUENCE [LARGE SCALE GENOMIC DNA]</scope>
    <source>
        <strain evidence="12 13">ATCC 30220</strain>
    </source>
</reference>
<feature type="compositionally biased region" description="Polar residues" evidence="10">
    <location>
        <begin position="19"/>
        <end position="30"/>
    </location>
</feature>
<keyword evidence="13" id="KW-1185">Reference proteome</keyword>
<feature type="region of interest" description="Disordered" evidence="10">
    <location>
        <begin position="447"/>
        <end position="466"/>
    </location>
</feature>
<comment type="catalytic activity">
    <reaction evidence="7">
        <text>L-threonyl-[protein] + ATP = O-phospho-L-threonyl-[protein] + ADP + H(+)</text>
        <dbReference type="Rhea" id="RHEA:46608"/>
        <dbReference type="Rhea" id="RHEA-COMP:11060"/>
        <dbReference type="Rhea" id="RHEA-COMP:11605"/>
        <dbReference type="ChEBI" id="CHEBI:15378"/>
        <dbReference type="ChEBI" id="CHEBI:30013"/>
        <dbReference type="ChEBI" id="CHEBI:30616"/>
        <dbReference type="ChEBI" id="CHEBI:61977"/>
        <dbReference type="ChEBI" id="CHEBI:456216"/>
        <dbReference type="EC" id="2.7.11.1"/>
    </reaction>
</comment>
<feature type="compositionally biased region" description="Basic and acidic residues" evidence="10">
    <location>
        <begin position="447"/>
        <end position="458"/>
    </location>
</feature>
<dbReference type="AlphaFoldDB" id="A0A0N1IMG5"/>
<dbReference type="Proteomes" id="UP000038009">
    <property type="component" value="Unassembled WGS sequence"/>
</dbReference>
<organism evidence="12 13">
    <name type="scientific">Leptomonas seymouri</name>
    <dbReference type="NCBI Taxonomy" id="5684"/>
    <lineage>
        <taxon>Eukaryota</taxon>
        <taxon>Discoba</taxon>
        <taxon>Euglenozoa</taxon>
        <taxon>Kinetoplastea</taxon>
        <taxon>Metakinetoplastina</taxon>
        <taxon>Trypanosomatida</taxon>
        <taxon>Trypanosomatidae</taxon>
        <taxon>Leishmaniinae</taxon>
        <taxon>Leptomonas</taxon>
    </lineage>
</organism>
<feature type="compositionally biased region" description="Polar residues" evidence="10">
    <location>
        <begin position="658"/>
        <end position="675"/>
    </location>
</feature>
<dbReference type="PROSITE" id="PS00107">
    <property type="entry name" value="PROTEIN_KINASE_ATP"/>
    <property type="match status" value="1"/>
</dbReference>
<feature type="region of interest" description="Disordered" evidence="10">
    <location>
        <begin position="1"/>
        <end position="42"/>
    </location>
</feature>
<feature type="compositionally biased region" description="Polar residues" evidence="10">
    <location>
        <begin position="903"/>
        <end position="920"/>
    </location>
</feature>
<feature type="compositionally biased region" description="Low complexity" evidence="10">
    <location>
        <begin position="945"/>
        <end position="959"/>
    </location>
</feature>
<evidence type="ECO:0000256" key="3">
    <source>
        <dbReference type="ARBA" id="ARBA00022679"/>
    </source>
</evidence>
<dbReference type="Pfam" id="PF00069">
    <property type="entry name" value="Pkinase"/>
    <property type="match status" value="1"/>
</dbReference>
<dbReference type="GO" id="GO:0005524">
    <property type="term" value="F:ATP binding"/>
    <property type="evidence" value="ECO:0007669"/>
    <property type="project" value="UniProtKB-UniRule"/>
</dbReference>
<dbReference type="Gene3D" id="3.30.200.20">
    <property type="entry name" value="Phosphorylase Kinase, domain 1"/>
    <property type="match status" value="1"/>
</dbReference>
<keyword evidence="2" id="KW-0723">Serine/threonine-protein kinase</keyword>
<dbReference type="OMA" id="QHICALY"/>
<feature type="region of interest" description="Disordered" evidence="10">
    <location>
        <begin position="645"/>
        <end position="675"/>
    </location>
</feature>
<evidence type="ECO:0000313" key="13">
    <source>
        <dbReference type="Proteomes" id="UP000038009"/>
    </source>
</evidence>
<sequence>MNTSRMKPGRKAVSPAHAPSTSPMSMGASKTNRKLSDGPERNPLIDDLFEEISNHSDLNGFGHLQDDSVSNRGSFADFKNGVHRFSTATSNSIHSKANLQARMAIDVICTTAQHFVHAMSMNELDGFFYPAAGQTAEESLHRQLSKKTQQELEGVVQVLVELLEEVRKVRAQVAPLRRSAPLIEGRERILSTSMFSTVSTASLMRPPVHETSQLAVAYDQQGNCMINRYTIVANLGQGAYGKVKLGVDASTGQNVAIKIIDKKHLKKKISGLGANDQDTALRREIAIMKKVRHRNCVSLYEVIDDPASNKLYLIMDYIPNGPVVRLKPQRFTSAAISSIETGMLLNGTVYNKYLVRCAVRQSPNGGDAPLTPEETVGRPTIITCKPVRQHICALYLRQLVSGLRYMHKRHLVHHDIKPDNILLGSDHHVFLTDFGVSEILSARSPEDKDALSLDRHSSEEDDDSDGANVLATSLHVVPIQENGSNGGGGPRLGGGTLLFTSPELFDPAMNPSEIDPYLTDVWALGVTLYCMLTGITPFFGRTVVEVRQNIMTQLYPWNSKDVYETPLASEWKSILDGLLEKDPNKRWTLQKLKTFLDDESFQSKMQKVAAHDAMMRSASRATSGVLRGSSLKRLGASRPSLLAARGSLDKGTADRATLQPQRPRSPSKTDSALSTDSANGVNDFFFKFDVSQAELSQATRAAKVEVRERRLIISARTREILQQWRKRIRQRIQNRNCIQVCSVFSSFDAHSTGGSTPLMPVFADSKTSCGSGNPVNNCSEVPPLSVAESVRASADPTSNVAFSQQGPISGEQRQQRCRHSIAKRGSGNMCENIAHRMCHCGSQSIDAILSIVNLQSTSNAFSRTFSFDSSIDSPSSGSRMSLPAVTQTVAAAAVLKPPEGRLSKSNSIEASDPSAQNAGATTMTGSVKWCDAPHQPLPVRRQQSRRTLSSSSEGCGAACEGSEETHAHASSLRCKEKLVNSFRSPAAGTVHRVPSAYHGEIASDFSESAQKLHEDSPSTMTHSTLPTSKTEDALPLLPLSRMGTPITTSVGTSPIQNRLSGNRFPPPLFSSVEKVPAVKRGQAPSTRLCK</sequence>
<dbReference type="EC" id="2.7.11.1" evidence="1"/>
<dbReference type="SUPFAM" id="SSF56112">
    <property type="entry name" value="Protein kinase-like (PK-like)"/>
    <property type="match status" value="1"/>
</dbReference>
<gene>
    <name evidence="12" type="ORF">ABL78_0664</name>
</gene>
<feature type="region of interest" description="Disordered" evidence="10">
    <location>
        <begin position="933"/>
        <end position="959"/>
    </location>
</feature>
<evidence type="ECO:0000313" key="12">
    <source>
        <dbReference type="EMBL" id="KPI90282.1"/>
    </source>
</evidence>
<dbReference type="GO" id="GO:0004674">
    <property type="term" value="F:protein serine/threonine kinase activity"/>
    <property type="evidence" value="ECO:0007669"/>
    <property type="project" value="UniProtKB-KW"/>
</dbReference>
<feature type="region of interest" description="Disordered" evidence="10">
    <location>
        <begin position="896"/>
        <end position="920"/>
    </location>
</feature>
<dbReference type="OrthoDB" id="68483at2759"/>
<proteinExistence type="predicted"/>
<comment type="catalytic activity">
    <reaction evidence="8">
        <text>L-seryl-[protein] + ATP = O-phospho-L-seryl-[protein] + ADP + H(+)</text>
        <dbReference type="Rhea" id="RHEA:17989"/>
        <dbReference type="Rhea" id="RHEA-COMP:9863"/>
        <dbReference type="Rhea" id="RHEA-COMP:11604"/>
        <dbReference type="ChEBI" id="CHEBI:15378"/>
        <dbReference type="ChEBI" id="CHEBI:29999"/>
        <dbReference type="ChEBI" id="CHEBI:30616"/>
        <dbReference type="ChEBI" id="CHEBI:83421"/>
        <dbReference type="ChEBI" id="CHEBI:456216"/>
        <dbReference type="EC" id="2.7.11.1"/>
    </reaction>
</comment>
<dbReference type="VEuPathDB" id="TriTrypDB:Lsey_0008_0690"/>
<evidence type="ECO:0000256" key="2">
    <source>
        <dbReference type="ARBA" id="ARBA00022527"/>
    </source>
</evidence>